<gene>
    <name evidence="6" type="ORF">AW08_01896</name>
</gene>
<dbReference type="Gene3D" id="3.10.120.10">
    <property type="entry name" value="Cytochrome b5-like heme/steroid binding domain"/>
    <property type="match status" value="1"/>
</dbReference>
<dbReference type="AlphaFoldDB" id="A0A011MD05"/>
<evidence type="ECO:0000256" key="2">
    <source>
        <dbReference type="ARBA" id="ARBA00022723"/>
    </source>
</evidence>
<dbReference type="PROSITE" id="PS50255">
    <property type="entry name" value="CYTOCHROME_B5_2"/>
    <property type="match status" value="1"/>
</dbReference>
<dbReference type="InterPro" id="IPR036400">
    <property type="entry name" value="Cyt_B5-like_heme/steroid_sf"/>
</dbReference>
<dbReference type="PANTHER" id="PTHR19359">
    <property type="entry name" value="CYTOCHROME B5"/>
    <property type="match status" value="1"/>
</dbReference>
<dbReference type="SMART" id="SM01117">
    <property type="entry name" value="Cyt-b5"/>
    <property type="match status" value="1"/>
</dbReference>
<name>A0A011MD05_9PROT</name>
<organism evidence="6 7">
    <name type="scientific">Candidatus Accumulibacter adjunctus</name>
    <dbReference type="NCBI Taxonomy" id="1454001"/>
    <lineage>
        <taxon>Bacteria</taxon>
        <taxon>Pseudomonadati</taxon>
        <taxon>Pseudomonadota</taxon>
        <taxon>Betaproteobacteria</taxon>
        <taxon>Candidatus Accumulibacter</taxon>
    </lineage>
</organism>
<evidence type="ECO:0000256" key="3">
    <source>
        <dbReference type="ARBA" id="ARBA00023004"/>
    </source>
</evidence>
<dbReference type="GO" id="GO:0020037">
    <property type="term" value="F:heme binding"/>
    <property type="evidence" value="ECO:0007669"/>
    <property type="project" value="TreeGrafter"/>
</dbReference>
<comment type="similarity">
    <text evidence="4">Belongs to the cytochrome b5 family.</text>
</comment>
<dbReference type="Pfam" id="PF00173">
    <property type="entry name" value="Cyt-b5"/>
    <property type="match status" value="1"/>
</dbReference>
<dbReference type="InterPro" id="IPR050668">
    <property type="entry name" value="Cytochrome_b5"/>
</dbReference>
<evidence type="ECO:0000313" key="6">
    <source>
        <dbReference type="EMBL" id="EXI67633.1"/>
    </source>
</evidence>
<evidence type="ECO:0000313" key="7">
    <source>
        <dbReference type="Proteomes" id="UP000020218"/>
    </source>
</evidence>
<keyword evidence="1" id="KW-0349">Heme</keyword>
<dbReference type="GO" id="GO:0046872">
    <property type="term" value="F:metal ion binding"/>
    <property type="evidence" value="ECO:0007669"/>
    <property type="project" value="UniProtKB-KW"/>
</dbReference>
<evidence type="ECO:0000256" key="1">
    <source>
        <dbReference type="ARBA" id="ARBA00022617"/>
    </source>
</evidence>
<dbReference type="SUPFAM" id="SSF55856">
    <property type="entry name" value="Cytochrome b5-like heme/steroid binding domain"/>
    <property type="match status" value="1"/>
</dbReference>
<reference evidence="6" key="1">
    <citation type="submission" date="2014-02" db="EMBL/GenBank/DDBJ databases">
        <title>Expanding our view of genomic diversity in Candidatus Accumulibacter clades.</title>
        <authorList>
            <person name="Skennerton C.T."/>
            <person name="Barr J.J."/>
            <person name="Slater F.R."/>
            <person name="Bond P.L."/>
            <person name="Tyson G.W."/>
        </authorList>
    </citation>
    <scope>NUCLEOTIDE SEQUENCE [LARGE SCALE GENOMIC DNA]</scope>
</reference>
<keyword evidence="3" id="KW-0408">Iron</keyword>
<feature type="domain" description="Cytochrome b5 heme-binding" evidence="5">
    <location>
        <begin position="37"/>
        <end position="117"/>
    </location>
</feature>
<dbReference type="InterPro" id="IPR001199">
    <property type="entry name" value="Cyt_B5-like_heme/steroid-bd"/>
</dbReference>
<keyword evidence="7" id="KW-1185">Reference proteome</keyword>
<dbReference type="Proteomes" id="UP000020218">
    <property type="component" value="Unassembled WGS sequence"/>
</dbReference>
<comment type="caution">
    <text evidence="6">The sequence shown here is derived from an EMBL/GenBank/DDBJ whole genome shotgun (WGS) entry which is preliminary data.</text>
</comment>
<proteinExistence type="inferred from homology"/>
<dbReference type="PATRIC" id="fig|1454001.3.peg.1896"/>
<sequence>MRRLYVYATGVFWLLVTTVAIVGHGVPEPTGHPPASERLIPLAELARHARPDDCWMAIRGAVHDLGAYLPEHPSQPSVVVPWCGREATEAYESKGRGRPHSPHADELLTRYRIGRLAGEQP</sequence>
<keyword evidence="2" id="KW-0479">Metal-binding</keyword>
<evidence type="ECO:0000256" key="4">
    <source>
        <dbReference type="ARBA" id="ARBA00038168"/>
    </source>
</evidence>
<dbReference type="EMBL" id="JFAX01000009">
    <property type="protein sequence ID" value="EXI67633.1"/>
    <property type="molecule type" value="Genomic_DNA"/>
</dbReference>
<evidence type="ECO:0000259" key="5">
    <source>
        <dbReference type="PROSITE" id="PS50255"/>
    </source>
</evidence>
<dbReference type="GO" id="GO:0016020">
    <property type="term" value="C:membrane"/>
    <property type="evidence" value="ECO:0007669"/>
    <property type="project" value="TreeGrafter"/>
</dbReference>
<accession>A0A011MD05</accession>
<dbReference type="STRING" id="1454001.AW08_01896"/>
<protein>
    <submittedName>
        <fullName evidence="6">Soluble cytochrome b558</fullName>
    </submittedName>
</protein>